<evidence type="ECO:0000256" key="3">
    <source>
        <dbReference type="SAM" id="Phobius"/>
    </source>
</evidence>
<dbReference type="InterPro" id="IPR000742">
    <property type="entry name" value="EGF"/>
</dbReference>
<dbReference type="CDD" id="cd00054">
    <property type="entry name" value="EGF_CA"/>
    <property type="match status" value="1"/>
</dbReference>
<keyword evidence="1" id="KW-0245">EGF-like domain</keyword>
<gene>
    <name evidence="5" type="ORF">BU61_747</name>
</gene>
<keyword evidence="5" id="KW-0675">Receptor</keyword>
<dbReference type="PANTHER" id="PTHR24052">
    <property type="entry name" value="DELTA-RELATED"/>
    <property type="match status" value="1"/>
</dbReference>
<feature type="disulfide bond" evidence="1">
    <location>
        <begin position="112"/>
        <end position="121"/>
    </location>
</feature>
<keyword evidence="3" id="KW-1133">Transmembrane helix</keyword>
<keyword evidence="6" id="KW-1185">Reference proteome</keyword>
<keyword evidence="3" id="KW-0812">Transmembrane</keyword>
<evidence type="ECO:0000256" key="1">
    <source>
        <dbReference type="PROSITE-ProRule" id="PRU00076"/>
    </source>
</evidence>
<feature type="transmembrane region" description="Helical" evidence="3">
    <location>
        <begin position="142"/>
        <end position="165"/>
    </location>
</feature>
<dbReference type="Proteomes" id="UP001165941">
    <property type="component" value="Unassembled WGS sequence"/>
</dbReference>
<dbReference type="PANTHER" id="PTHR24052:SF12">
    <property type="entry name" value="PLATELET ENDOTHELIAL AGGREGATION RECEPTOR 1"/>
    <property type="match status" value="1"/>
</dbReference>
<evidence type="ECO:0000313" key="5">
    <source>
        <dbReference type="EMBL" id="NIG58161.1"/>
    </source>
</evidence>
<dbReference type="Gene3D" id="2.170.300.10">
    <property type="entry name" value="Tie2 ligand-binding domain superfamily"/>
    <property type="match status" value="1"/>
</dbReference>
<dbReference type="CDD" id="cd00055">
    <property type="entry name" value="EGF_Lam"/>
    <property type="match status" value="1"/>
</dbReference>
<feature type="domain" description="EGF-like" evidence="4">
    <location>
        <begin position="88"/>
        <end position="122"/>
    </location>
</feature>
<dbReference type="InterPro" id="IPR002049">
    <property type="entry name" value="LE_dom"/>
</dbReference>
<dbReference type="Pfam" id="PF00053">
    <property type="entry name" value="EGF_laminin"/>
    <property type="match status" value="2"/>
</dbReference>
<keyword evidence="1" id="KW-1015">Disulfide bond</keyword>
<feature type="domain" description="EGF-like" evidence="4">
    <location>
        <begin position="50"/>
        <end position="80"/>
    </location>
</feature>
<evidence type="ECO:0000256" key="2">
    <source>
        <dbReference type="SAM" id="MobiDB-lite"/>
    </source>
</evidence>
<dbReference type="EMBL" id="PGGH01023609">
    <property type="protein sequence ID" value="NIG58161.1"/>
    <property type="molecule type" value="Genomic_DNA"/>
</dbReference>
<dbReference type="PROSITE" id="PS00022">
    <property type="entry name" value="EGF_1"/>
    <property type="match status" value="3"/>
</dbReference>
<proteinExistence type="predicted"/>
<feature type="disulfide bond" evidence="1">
    <location>
        <begin position="70"/>
        <end position="79"/>
    </location>
</feature>
<protein>
    <submittedName>
        <fullName evidence="5">Platelet endothelial aggregation receptor 1</fullName>
    </submittedName>
</protein>
<evidence type="ECO:0000259" key="4">
    <source>
        <dbReference type="PROSITE" id="PS50026"/>
    </source>
</evidence>
<keyword evidence="3" id="KW-0472">Membrane</keyword>
<dbReference type="SMART" id="SM00180">
    <property type="entry name" value="EGF_Lam"/>
    <property type="match status" value="2"/>
</dbReference>
<sequence length="329" mass="35236">MFGEGCASRCDCDHSDGCHPVHGHCQCQAGWTGTRCHLPCPEGFWGANCSNTCTCKNGGTCIPENGNCVCAPGFRGPSCQRSCQPGRYGKRCVPCKCANHSSCHPSNGTCYCMAGWTGPDCSQRSQEPFTVMPTSPVAYNSLGAVIGIAVLGSLVVALVALFIGYRHWQKGKEHQHLAVAYSSGRLDGSEYVMPDVPPSYSHYYSNPSYHTLSQCSPNPPPPNKVPGSQLFASLQAPERPGGAHGHDNNHATLPADWKHRRQPPPGPLDGGRSLGPKASDRDSVGSQPPLPPGLPPGHYDSPKNSHIPGHYDLPPVRHPPSPPLRRQDR</sequence>
<dbReference type="PRINTS" id="PR00011">
    <property type="entry name" value="EGFLAMININ"/>
</dbReference>
<name>A0ABX0RZ61_PONBL</name>
<comment type="caution">
    <text evidence="1">Lacks conserved residue(s) required for the propagation of feature annotation.</text>
</comment>
<organism evidence="5 6">
    <name type="scientific">Pontoporia blainvillei</name>
    <name type="common">Franciscana</name>
    <name type="synonym">Delphinus blainvillei</name>
    <dbReference type="NCBI Taxonomy" id="48723"/>
    <lineage>
        <taxon>Eukaryota</taxon>
        <taxon>Metazoa</taxon>
        <taxon>Chordata</taxon>
        <taxon>Craniata</taxon>
        <taxon>Vertebrata</taxon>
        <taxon>Euteleostomi</taxon>
        <taxon>Mammalia</taxon>
        <taxon>Eutheria</taxon>
        <taxon>Laurasiatheria</taxon>
        <taxon>Artiodactyla</taxon>
        <taxon>Whippomorpha</taxon>
        <taxon>Cetacea</taxon>
        <taxon>Odontoceti</taxon>
        <taxon>Pontoporiidae</taxon>
        <taxon>Pontoporia</taxon>
    </lineage>
</organism>
<dbReference type="PROSITE" id="PS50026">
    <property type="entry name" value="EGF_3"/>
    <property type="match status" value="2"/>
</dbReference>
<dbReference type="SMART" id="SM00181">
    <property type="entry name" value="EGF"/>
    <property type="match status" value="3"/>
</dbReference>
<dbReference type="InterPro" id="IPR052485">
    <property type="entry name" value="MEGF_diff_regulators"/>
</dbReference>
<dbReference type="PROSITE" id="PS01186">
    <property type="entry name" value="EGF_2"/>
    <property type="match status" value="1"/>
</dbReference>
<comment type="caution">
    <text evidence="5">The sequence shown here is derived from an EMBL/GenBank/DDBJ whole genome shotgun (WGS) entry which is preliminary data.</text>
</comment>
<dbReference type="SUPFAM" id="SSF57184">
    <property type="entry name" value="Growth factor receptor domain"/>
    <property type="match status" value="1"/>
</dbReference>
<accession>A0ABX0RZ61</accession>
<evidence type="ECO:0000313" key="6">
    <source>
        <dbReference type="Proteomes" id="UP001165941"/>
    </source>
</evidence>
<reference evidence="5" key="1">
    <citation type="submission" date="2018-05" db="EMBL/GenBank/DDBJ databases">
        <authorList>
            <person name="Pedro S.L.S."/>
            <person name="Freitas R.C."/>
            <person name="Barreto A.S."/>
            <person name="Lima A.O.S."/>
        </authorList>
    </citation>
    <scope>NUCLEOTIDE SEQUENCE</scope>
    <source>
        <strain evidence="5">BP203</strain>
        <tissue evidence="5">Muscle</tissue>
    </source>
</reference>
<feature type="region of interest" description="Disordered" evidence="2">
    <location>
        <begin position="235"/>
        <end position="329"/>
    </location>
</feature>
<dbReference type="InterPro" id="IPR009030">
    <property type="entry name" value="Growth_fac_rcpt_cys_sf"/>
</dbReference>